<feature type="domain" description="Carrier" evidence="6">
    <location>
        <begin position="953"/>
        <end position="1028"/>
    </location>
</feature>
<dbReference type="EMBL" id="QROT01000001">
    <property type="protein sequence ID" value="RHL47885.1"/>
    <property type="molecule type" value="Genomic_DNA"/>
</dbReference>
<dbReference type="CDD" id="cd05930">
    <property type="entry name" value="A_NRPS"/>
    <property type="match status" value="2"/>
</dbReference>
<evidence type="ECO:0000256" key="3">
    <source>
        <dbReference type="ARBA" id="ARBA00022450"/>
    </source>
</evidence>
<evidence type="ECO:0000256" key="5">
    <source>
        <dbReference type="ARBA" id="ARBA00023194"/>
    </source>
</evidence>
<dbReference type="Gene3D" id="3.30.300.30">
    <property type="match status" value="3"/>
</dbReference>
<dbReference type="InterPro" id="IPR023213">
    <property type="entry name" value="CAT-like_dom_sf"/>
</dbReference>
<dbReference type="GeneID" id="66465644"/>
<dbReference type="CDD" id="cd19531">
    <property type="entry name" value="LCL_NRPS-like"/>
    <property type="match status" value="2"/>
</dbReference>
<dbReference type="Gene3D" id="3.30.559.10">
    <property type="entry name" value="Chloramphenicol acetyltransferase-like domain"/>
    <property type="match status" value="3"/>
</dbReference>
<dbReference type="Pfam" id="PF00501">
    <property type="entry name" value="AMP-binding"/>
    <property type="match status" value="3"/>
</dbReference>
<dbReference type="NCBIfam" id="TIGR01733">
    <property type="entry name" value="AA-adenyl-dom"/>
    <property type="match status" value="3"/>
</dbReference>
<evidence type="ECO:0000313" key="7">
    <source>
        <dbReference type="EMBL" id="RHL47885.1"/>
    </source>
</evidence>
<dbReference type="InterPro" id="IPR001242">
    <property type="entry name" value="Condensation_dom"/>
</dbReference>
<dbReference type="InterPro" id="IPR020806">
    <property type="entry name" value="PKS_PP-bd"/>
</dbReference>
<dbReference type="FunFam" id="3.30.300.30:FF:000010">
    <property type="entry name" value="Enterobactin synthetase component F"/>
    <property type="match status" value="1"/>
</dbReference>
<dbReference type="SUPFAM" id="SSF56801">
    <property type="entry name" value="Acetyl-CoA synthetase-like"/>
    <property type="match status" value="3"/>
</dbReference>
<sequence length="3074" mass="351570">MDNKKIEDIYKLTPLQKGMLYHQLRDNDGSYFIQHVFRCKNQVDVVKLSQCLSLLAQKHEILKTKFVYENVKEPVQVILKDRVPELKCIDVSDVEDKEIKIQQIKEQDRNRGFDLSKDPLMRVTLISGLENDMRMIISIHHIIVDGWSLSIIFNDLDSFYKMLEHMPMQQISKEIQLNKRINSNGSFGDYVRMLQKINMDEGTQYFTDLLEGYDNNSYIEPYNAKKTEEFTVKKKVRELSVELTNSISDFCNNNGITINTCVETVLGIILQDYTRSKDVVFGKVVSGRNIRIPNIEQMTGMFINTLPQRVNCTQEMSVLEVLSNVSQQSIKAMNYEYVNLAEVQRKSGIGNGLVRILLTFENYAQLEEKNDYFFEEEDNLEFTNYDLSVIAYVEKQLSLCFIYKDNIYEEEQIDNVLKLFEVIISQIVQMPNIKVSQLEKTTPEEQSLILDKFNDTYLEYDANMTMADLFEQQVELTPDKIALVFENEELTYKELNERANQVAWRLRKMDVGADDFVAIVAKRSVQMIVGIYGVLKAGGAYIPIDPTNPIERIEYMLNDSKPKVVVTYGCDEDYLDGYNVLNLTDNSLLQEKVNNPDRNNMSKNLAYCIYTSGTTGKPKGVMVEHYGIANYRQYFRNIQNVGPSDNVLQFATYSFDTSIAEMSMALLTGATLHVVSRDIIDDVEELSNYIEKKCITIAYLPPIYLNKINIKGLRTIITAGSEASRDLVLKNQHIDVYTNEYGPTEATVCTTCWKHNKNEVVPEKIPIGKPLYNKKVYILQDDKLCGIGIPGELCIAGDGLARGYLNNEELTNEKFVKNPFGTGRMYYSGDVAKWLPDGNIMYLGRCDEQIKIRGFRIELLEIEHSLQQIEGVKACAVVARPDNNGEKAIFAYFVSDQKIPTKNIRKELGASLPSYMIPSYIMQIDEIPVTFNGKLDKRALKKFEIVSDKEYIAPVTDMEKKLCQIFDEVLGRKNTGVNENFFELGGHSISALLLLSRIRMETKKRIAMKDIFSHSTVEELSKLLSEDNNNDYNRKMEHASTKSYYEMSSAQKRMYFLWEKDKESISYNVPQIYKIVGNIDVEKIRNVYNTLVKRHEILRTRFFMSDSGEPVQQICNDVEPEFKYIIDEDSSEDDIISSFIRPYDLSKPSLIRLQIVKRSGEYLFMIDMHHIVCDATSYEIFTGEFSDLYNNKELKDVDYQYKDYSEWVKERDFSEQRKYWLNQFQDNIPVINLPISGKRDNSQRDRGKTINRHLSGNITEKLKKIAKEYSVTDNMLFVAATMILLHFYGNQSDIVLGIPISGRTLQETENILGMFVNTLALKSKVDETINFGDYLEQIKNMCIKAYENQEYPFDELIADLKLGGDMQTNPLFNVMLTFHQSEKDNLRFADSKIEQLDGNNNIVKFDLTFHIAYMSEGGEIGVEYREDLFDNSTIHRILKQYMMVLNQIACNKNIKISNIEIVTDDEKDLVNSINKTEFGWKNQDNVIDMFEKRVSENPNGIALYQEDITMTYYELNQRANILAEKLRSVGVGRNDYVAIKGYRNMEMIISILGVLKAEAAYIPIDPSAPERREKHILEDSKPKVVLLCGSKIEADISLINVSSEDKLGGVIKENLKRNVDMDSPVYCIYTSGTTGNPKGVIIQHGALRNYINYAKANYVETNPIIPFFTNFSFDLTVTSLYLSLCCGGTLVIFDDSKSVLDVVQSYPKHLYTFMKMTPEHLNLLLKADLGMKMPSLRTLVLGGEALKRELCIETLNEIGNQIAIHNEYGPTEATVGCADYIFNPGDDSFYVSIGKPISNVQMYVVNCNRLCGIGVVGELCIAGEGLAKEYLNAEELTKSKFVKNPFGDGLLYRTGDLARVTGTGDFEYIGRADEQIKIRGFRVEPGEIEDAIRKHISVENCFICTKKNKYGEMDLYAYIVSSEQIDIKGLKHALRLNLPMYMIPQYILQIDNMPMTVNGKVDKEKLPLVEVEREKKSLLPRSDEEEIVYNIVTKLLGIEELGGDDNFFGLGMQSMKAILMANRVYKKTGLRIEMKDIFNAPTISEIAMLLKEKRKSKEECIKIAEERSFYRMSSLQKSMYLLWQADKLSLAYNMPEFVEITGNIDYKKLNVAFREMLKCHDILRTVFLVTEKGDYIQKIIDISDEKVLFDEDSVTSSDELLREFTKPFDLENELPIRMKLVKRREDTFLLLIDKHHIVSDGISNSIYIDQLIDIYNGKAIIRPKLQYKDYCEWMGTKDISEQKKYWSDMFSDGVTNLDLPMDFARPSIRSSKGAVVEGEVSELLQQKLKKLSYKFGVSLHMIFLSVLMILLGKYSKQSDIVIGIPVNGRKNSELENMMGMFANTLPILSQPKSDKVFSDYLGEIKEILLKSYENQDCSFEEIVDCLEIKREMNRNPLFDVMLSVEESTNGQKTFEGTTIKNGGTVTLTSKFDLMVTVLNEDDKIKLGMEYSTDLWKEESVKRMLVHFISILEEVTSYPNKKISDVEMVTNEEKKQILTVFNNTSKPFDNSSTVIDLFRKNVQNMPDKIAVVYENEKVTYSELSEKANATALQLKEIGVRPGDYVALYTKRSIEMIVAIYGVMIAGGVYVPIDPMYPEERIQYIIKDSNPKAMILYKTSTKSNLPTLQMEKIKPIKMNISSECRSDSAIYCLYTSGTTGNPKGIEVRNESVINLCENLVNPIYDRYQVQNVALVASFCFDASVQNIIATLISGKTLYIVSDEVKMDANKFSEYIQANHIQGMDGTPIHLSLLEPERYENFKLKVAIIGGDVINLENNKRLISNSDLEIYNVYGPTECTVDVTNYHCTVDDEINVPIGKPIANTQIYIMDGNNLCGIGVPGEIYIGGICLSNGYLNLNDLTKEKFVQNPFGIGKLYKTGDMARWRSDGNIQYIGRVDEQVKINGFRIELGEIKNVLLKMPQIKDCTVIVREDSSNEKALYAYFVSDTYLDVSEIKKMLGNYLPHYMVPNYLMQLDTMPLTVNGKIDKRKLPQIKAKVKESIKQASTQEEAVLLKVFNEILNIEGLDVDSNVFEYGINSMKLMQVVVKARHHGYSIEYASLVKNKRISDMARFMKKM</sequence>
<dbReference type="GO" id="GO:0044550">
    <property type="term" value="P:secondary metabolite biosynthetic process"/>
    <property type="evidence" value="ECO:0007669"/>
    <property type="project" value="TreeGrafter"/>
</dbReference>
<reference evidence="7 8" key="1">
    <citation type="submission" date="2018-08" db="EMBL/GenBank/DDBJ databases">
        <title>A genome reference for cultivated species of the human gut microbiota.</title>
        <authorList>
            <person name="Zou Y."/>
            <person name="Xue W."/>
            <person name="Luo G."/>
        </authorList>
    </citation>
    <scope>NUCLEOTIDE SEQUENCE [LARGE SCALE GENOMIC DNA]</scope>
    <source>
        <strain evidence="7 8">AF37-4</strain>
    </source>
</reference>
<dbReference type="PANTHER" id="PTHR45527">
    <property type="entry name" value="NONRIBOSOMAL PEPTIDE SYNTHETASE"/>
    <property type="match status" value="1"/>
</dbReference>
<dbReference type="FunFam" id="3.40.50.980:FF:000001">
    <property type="entry name" value="Non-ribosomal peptide synthetase"/>
    <property type="match status" value="3"/>
</dbReference>
<dbReference type="InterPro" id="IPR036736">
    <property type="entry name" value="ACP-like_sf"/>
</dbReference>
<keyword evidence="5" id="KW-0045">Antibiotic biosynthesis</keyword>
<proteinExistence type="inferred from homology"/>
<evidence type="ECO:0000256" key="2">
    <source>
        <dbReference type="ARBA" id="ARBA00006432"/>
    </source>
</evidence>
<dbReference type="SMART" id="SM00823">
    <property type="entry name" value="PKS_PP"/>
    <property type="match status" value="2"/>
</dbReference>
<dbReference type="Pfam" id="PF13193">
    <property type="entry name" value="AMP-binding_C"/>
    <property type="match status" value="2"/>
</dbReference>
<dbReference type="FunFam" id="1.10.1200.10:FF:000005">
    <property type="entry name" value="Nonribosomal peptide synthetase 1"/>
    <property type="match status" value="1"/>
</dbReference>
<dbReference type="InterPro" id="IPR009081">
    <property type="entry name" value="PP-bd_ACP"/>
</dbReference>
<dbReference type="GO" id="GO:0005829">
    <property type="term" value="C:cytosol"/>
    <property type="evidence" value="ECO:0007669"/>
    <property type="project" value="TreeGrafter"/>
</dbReference>
<dbReference type="Gene3D" id="1.10.1200.10">
    <property type="entry name" value="ACP-like"/>
    <property type="match status" value="3"/>
</dbReference>
<accession>A0A415LH50</accession>
<dbReference type="GO" id="GO:0003824">
    <property type="term" value="F:catalytic activity"/>
    <property type="evidence" value="ECO:0007669"/>
    <property type="project" value="InterPro"/>
</dbReference>
<name>A0A415LH50_9FIRM</name>
<keyword evidence="3" id="KW-0596">Phosphopantetheine</keyword>
<dbReference type="PANTHER" id="PTHR45527:SF1">
    <property type="entry name" value="FATTY ACID SYNTHASE"/>
    <property type="match status" value="1"/>
</dbReference>
<dbReference type="Proteomes" id="UP000283314">
    <property type="component" value="Unassembled WGS sequence"/>
</dbReference>
<dbReference type="PROSITE" id="PS00012">
    <property type="entry name" value="PHOSPHOPANTETHEINE"/>
    <property type="match status" value="2"/>
</dbReference>
<organism evidence="7 8">
    <name type="scientific">Eubacterium ventriosum</name>
    <dbReference type="NCBI Taxonomy" id="39496"/>
    <lineage>
        <taxon>Bacteria</taxon>
        <taxon>Bacillati</taxon>
        <taxon>Bacillota</taxon>
        <taxon>Clostridia</taxon>
        <taxon>Eubacteriales</taxon>
        <taxon>Eubacteriaceae</taxon>
        <taxon>Eubacterium</taxon>
    </lineage>
</organism>
<dbReference type="GO" id="GO:0031177">
    <property type="term" value="F:phosphopantetheine binding"/>
    <property type="evidence" value="ECO:0007669"/>
    <property type="project" value="InterPro"/>
</dbReference>
<comment type="cofactor">
    <cofactor evidence="1">
        <name>pantetheine 4'-phosphate</name>
        <dbReference type="ChEBI" id="CHEBI:47942"/>
    </cofactor>
</comment>
<protein>
    <submittedName>
        <fullName evidence="7">Amino acid adenylation domain-containing protein</fullName>
    </submittedName>
</protein>
<evidence type="ECO:0000313" key="8">
    <source>
        <dbReference type="Proteomes" id="UP000283314"/>
    </source>
</evidence>
<dbReference type="InterPro" id="IPR006162">
    <property type="entry name" value="Ppantetheine_attach_site"/>
</dbReference>
<dbReference type="GO" id="GO:0008610">
    <property type="term" value="P:lipid biosynthetic process"/>
    <property type="evidence" value="ECO:0007669"/>
    <property type="project" value="UniProtKB-ARBA"/>
</dbReference>
<gene>
    <name evidence="7" type="ORF">DW018_00155</name>
</gene>
<feature type="domain" description="Carrier" evidence="6">
    <location>
        <begin position="3001"/>
        <end position="3074"/>
    </location>
</feature>
<dbReference type="Pfam" id="PF00668">
    <property type="entry name" value="Condensation"/>
    <property type="match status" value="3"/>
</dbReference>
<comment type="similarity">
    <text evidence="2">Belongs to the ATP-dependent AMP-binding enzyme family.</text>
</comment>
<evidence type="ECO:0000256" key="4">
    <source>
        <dbReference type="ARBA" id="ARBA00022553"/>
    </source>
</evidence>
<evidence type="ECO:0000259" key="6">
    <source>
        <dbReference type="PROSITE" id="PS50075"/>
    </source>
</evidence>
<comment type="caution">
    <text evidence="7">The sequence shown here is derived from an EMBL/GenBank/DDBJ whole genome shotgun (WGS) entry which is preliminary data.</text>
</comment>
<dbReference type="InterPro" id="IPR000873">
    <property type="entry name" value="AMP-dep_synth/lig_dom"/>
</dbReference>
<dbReference type="Gene3D" id="3.40.50.980">
    <property type="match status" value="6"/>
</dbReference>
<dbReference type="SUPFAM" id="SSF52777">
    <property type="entry name" value="CoA-dependent acyltransferases"/>
    <property type="match status" value="6"/>
</dbReference>
<dbReference type="Gene3D" id="3.30.559.30">
    <property type="entry name" value="Nonribosomal peptide synthetase, condensation domain"/>
    <property type="match status" value="3"/>
</dbReference>
<dbReference type="InterPro" id="IPR045851">
    <property type="entry name" value="AMP-bd_C_sf"/>
</dbReference>
<feature type="domain" description="Carrier" evidence="6">
    <location>
        <begin position="1979"/>
        <end position="2054"/>
    </location>
</feature>
<evidence type="ECO:0000256" key="1">
    <source>
        <dbReference type="ARBA" id="ARBA00001957"/>
    </source>
</evidence>
<dbReference type="InterPro" id="IPR025110">
    <property type="entry name" value="AMP-bd_C"/>
</dbReference>
<dbReference type="GO" id="GO:0017000">
    <property type="term" value="P:antibiotic biosynthetic process"/>
    <property type="evidence" value="ECO:0007669"/>
    <property type="project" value="UniProtKB-KW"/>
</dbReference>
<dbReference type="NCBIfam" id="NF003417">
    <property type="entry name" value="PRK04813.1"/>
    <property type="match status" value="3"/>
</dbReference>
<dbReference type="Gene3D" id="2.30.38.10">
    <property type="entry name" value="Luciferase, Domain 3"/>
    <property type="match status" value="3"/>
</dbReference>
<dbReference type="SUPFAM" id="SSF47336">
    <property type="entry name" value="ACP-like"/>
    <property type="match status" value="3"/>
</dbReference>
<dbReference type="InterPro" id="IPR010071">
    <property type="entry name" value="AA_adenyl_dom"/>
</dbReference>
<dbReference type="RefSeq" id="WP_118379040.1">
    <property type="nucleotide sequence ID" value="NZ_CABJDQ010000001.1"/>
</dbReference>
<dbReference type="PROSITE" id="PS50075">
    <property type="entry name" value="CARRIER"/>
    <property type="match status" value="3"/>
</dbReference>
<dbReference type="Pfam" id="PF00550">
    <property type="entry name" value="PP-binding"/>
    <property type="match status" value="3"/>
</dbReference>
<keyword evidence="4" id="KW-0597">Phosphoprotein</keyword>
<dbReference type="GO" id="GO:0043041">
    <property type="term" value="P:amino acid activation for nonribosomal peptide biosynthetic process"/>
    <property type="evidence" value="ECO:0007669"/>
    <property type="project" value="TreeGrafter"/>
</dbReference>